<dbReference type="EMBL" id="CM047743">
    <property type="protein sequence ID" value="KAJ0031494.1"/>
    <property type="molecule type" value="Genomic_DNA"/>
</dbReference>
<name>A0ACC0Y929_9ROSI</name>
<dbReference type="Proteomes" id="UP001163603">
    <property type="component" value="Chromosome 8"/>
</dbReference>
<keyword evidence="2" id="KW-1185">Reference proteome</keyword>
<gene>
    <name evidence="1" type="ORF">Pint_12502</name>
</gene>
<evidence type="ECO:0000313" key="2">
    <source>
        <dbReference type="Proteomes" id="UP001163603"/>
    </source>
</evidence>
<sequence>MDEAKMDVLQAKLEGVRKENDRLRFMVEAMTNKCKALQTHIHQTSYRASYEKGNNIRTEGNKSSTILVKSDSKDNSLVVKDGYQWRKYGQKVTKDNPSPRAYFRCSMASSGCSVKKKVQRCREDESILVATYEGEHNHEAQSSFGKSFSLSAESSMSIFHSPPPTPTPNSNPYRSAVNLDLTLSGSDTQQNKRPSSHNFTKQDIVSNKKTKIEESVASITKDPNFTIALAAAVATSCLNQQY</sequence>
<accession>A0ACC0Y929</accession>
<organism evidence="1 2">
    <name type="scientific">Pistacia integerrima</name>
    <dbReference type="NCBI Taxonomy" id="434235"/>
    <lineage>
        <taxon>Eukaryota</taxon>
        <taxon>Viridiplantae</taxon>
        <taxon>Streptophyta</taxon>
        <taxon>Embryophyta</taxon>
        <taxon>Tracheophyta</taxon>
        <taxon>Spermatophyta</taxon>
        <taxon>Magnoliopsida</taxon>
        <taxon>eudicotyledons</taxon>
        <taxon>Gunneridae</taxon>
        <taxon>Pentapetalae</taxon>
        <taxon>rosids</taxon>
        <taxon>malvids</taxon>
        <taxon>Sapindales</taxon>
        <taxon>Anacardiaceae</taxon>
        <taxon>Pistacia</taxon>
    </lineage>
</organism>
<proteinExistence type="predicted"/>
<reference evidence="2" key="1">
    <citation type="journal article" date="2023" name="G3 (Bethesda)">
        <title>Genome assembly and association tests identify interacting loci associated with vigor, precocity, and sex in interspecific pistachio rootstocks.</title>
        <authorList>
            <person name="Palmer W."/>
            <person name="Jacygrad E."/>
            <person name="Sagayaradj S."/>
            <person name="Cavanaugh K."/>
            <person name="Han R."/>
            <person name="Bertier L."/>
            <person name="Beede B."/>
            <person name="Kafkas S."/>
            <person name="Golino D."/>
            <person name="Preece J."/>
            <person name="Michelmore R."/>
        </authorList>
    </citation>
    <scope>NUCLEOTIDE SEQUENCE [LARGE SCALE GENOMIC DNA]</scope>
</reference>
<evidence type="ECO:0000313" key="1">
    <source>
        <dbReference type="EMBL" id="KAJ0031494.1"/>
    </source>
</evidence>
<comment type="caution">
    <text evidence="1">The sequence shown here is derived from an EMBL/GenBank/DDBJ whole genome shotgun (WGS) entry which is preliminary data.</text>
</comment>
<protein>
    <submittedName>
        <fullName evidence="1">Uncharacterized protein</fullName>
    </submittedName>
</protein>